<evidence type="ECO:0000256" key="10">
    <source>
        <dbReference type="ARBA" id="ARBA00047937"/>
    </source>
</evidence>
<feature type="domain" description="DALR anticodon binding" evidence="12">
    <location>
        <begin position="587"/>
        <end position="688"/>
    </location>
</feature>
<dbReference type="InterPro" id="IPR008909">
    <property type="entry name" value="DALR_anticod-bd"/>
</dbReference>
<dbReference type="SUPFAM" id="SSF109604">
    <property type="entry name" value="HD-domain/PDEase-like"/>
    <property type="match status" value="1"/>
</dbReference>
<dbReference type="EC" id="6.1.1.14" evidence="11"/>
<evidence type="ECO:0000256" key="7">
    <source>
        <dbReference type="ARBA" id="ARBA00022840"/>
    </source>
</evidence>
<dbReference type="GO" id="GO:0005524">
    <property type="term" value="F:ATP binding"/>
    <property type="evidence" value="ECO:0007669"/>
    <property type="project" value="UniProtKB-UniRule"/>
</dbReference>
<dbReference type="HAMAP" id="MF_00255">
    <property type="entry name" value="Gly_tRNA_synth_beta"/>
    <property type="match status" value="1"/>
</dbReference>
<sequence>MNSLLVEIQTEELPPKALKKLSDAFSQEVFTQLKKADFLLPDSKMKAFGAPRRIAVYITDVLADSPDKPFSQRLVPSKIGIGADGKPTAALIKKLAALGVQADVSELKVVNDGKQDQLYYEGVKKGESLEKGLQNALDYAVTHLPIPKIMSYQLANGETVEFVRPVKHLLALYGDKVLNVSLFGLKAGNQTAGHRFHTKDLLTINSADTYETQLEEQGKVIPSFEKRQDKMVAALKSEAANLNAQIIMPEDLVNEVASLTEWPVVYVSSFDEDFLKVPEECLILTMQQNQKYFALRDQNGKLINKFLVVSQINAKDGGAAIQSGNARVVRARLADAKFFFEQDQLERLDSRVPGLEHVVYHNKLGNQLQRSERIQNIAEKVAEKLGANPELAKRGAKLAKADLRTLMVGEFPELQGIMGEYYALHDKEDPIVAVSIKEHYYPRYAGGELPSTPESLSVALADKLDTLAGLFGIGQIPTGDKDPFALRRHALGVLRMLIEKDLPLSLDDLISIAVAEEQKIDGVKDASRELKDFFYDRLRVMLKEEGAQALEVEAVLSVEPKYLREISARLKALQAFRKLEEAASLSAANKRIENILKKSKDSIPESVDENLLEAQEEKDLYKALVEVNKDLEGKFEKGEYEAILLDLAPLKAPVDAFFDKVMVNVDDEAVRRNRLALLKELHRSMNQVAKLSCLAS</sequence>
<dbReference type="Gene3D" id="1.10.730.10">
    <property type="entry name" value="Isoleucyl-tRNA Synthetase, Domain 1"/>
    <property type="match status" value="1"/>
</dbReference>
<evidence type="ECO:0000313" key="13">
    <source>
        <dbReference type="EMBL" id="OXE45601.1"/>
    </source>
</evidence>
<dbReference type="Pfam" id="PF05746">
    <property type="entry name" value="DALR_1"/>
    <property type="match status" value="1"/>
</dbReference>
<dbReference type="GeneID" id="78362062"/>
<evidence type="ECO:0000256" key="11">
    <source>
        <dbReference type="HAMAP-Rule" id="MF_00255"/>
    </source>
</evidence>
<dbReference type="GO" id="GO:0006426">
    <property type="term" value="P:glycyl-tRNA aminoacylation"/>
    <property type="evidence" value="ECO:0007669"/>
    <property type="project" value="UniProtKB-UniRule"/>
</dbReference>
<dbReference type="EMBL" id="NHMP01000008">
    <property type="protein sequence ID" value="OXE45601.1"/>
    <property type="molecule type" value="Genomic_DNA"/>
</dbReference>
<dbReference type="GO" id="GO:0006420">
    <property type="term" value="P:arginyl-tRNA aminoacylation"/>
    <property type="evidence" value="ECO:0007669"/>
    <property type="project" value="InterPro"/>
</dbReference>
<dbReference type="Pfam" id="PF02092">
    <property type="entry name" value="tRNA_synt_2f"/>
    <property type="match status" value="1"/>
</dbReference>
<gene>
    <name evidence="11" type="primary">glyS</name>
    <name evidence="13" type="ORF">ADH67_10630</name>
</gene>
<dbReference type="PANTHER" id="PTHR30075:SF2">
    <property type="entry name" value="GLYCINE--TRNA LIGASE, CHLOROPLASTIC_MITOCHONDRIAL 2"/>
    <property type="match status" value="1"/>
</dbReference>
<evidence type="ECO:0000259" key="12">
    <source>
        <dbReference type="Pfam" id="PF05746"/>
    </source>
</evidence>
<evidence type="ECO:0000256" key="9">
    <source>
        <dbReference type="ARBA" id="ARBA00023146"/>
    </source>
</evidence>
<evidence type="ECO:0000313" key="14">
    <source>
        <dbReference type="Proteomes" id="UP000214610"/>
    </source>
</evidence>
<dbReference type="PRINTS" id="PR01045">
    <property type="entry name" value="TRNASYNTHGB"/>
</dbReference>
<dbReference type="PANTHER" id="PTHR30075">
    <property type="entry name" value="GLYCYL-TRNA SYNTHETASE"/>
    <property type="match status" value="1"/>
</dbReference>
<dbReference type="RefSeq" id="WP_066594075.1">
    <property type="nucleotide sequence ID" value="NZ_CAJTBZ010000003.1"/>
</dbReference>
<comment type="subcellular location">
    <subcellularLocation>
        <location evidence="1 11">Cytoplasm</location>
    </subcellularLocation>
</comment>
<accession>A0A227KFD0</accession>
<keyword evidence="7 11" id="KW-0067">ATP-binding</keyword>
<keyword evidence="8 11" id="KW-0648">Protein biosynthesis</keyword>
<dbReference type="InterPro" id="IPR015944">
    <property type="entry name" value="Gly-tRNA-synth_bsu"/>
</dbReference>
<keyword evidence="5 11" id="KW-0436">Ligase</keyword>
<protein>
    <recommendedName>
        <fullName evidence="11">Glycine--tRNA ligase beta subunit</fullName>
        <ecNumber evidence="11">6.1.1.14</ecNumber>
    </recommendedName>
    <alternativeName>
        <fullName evidence="11">Glycyl-tRNA synthetase beta subunit</fullName>
        <shortName evidence="11">GlyRS</shortName>
    </alternativeName>
</protein>
<comment type="caution">
    <text evidence="13">The sequence shown here is derived from an EMBL/GenBank/DDBJ whole genome shotgun (WGS) entry which is preliminary data.</text>
</comment>
<dbReference type="Proteomes" id="UP000214610">
    <property type="component" value="Unassembled WGS sequence"/>
</dbReference>
<dbReference type="InterPro" id="IPR006194">
    <property type="entry name" value="Gly-tRNA-synth_heterodimer"/>
</dbReference>
<comment type="similarity">
    <text evidence="2 11">Belongs to the class-II aminoacyl-tRNA synthetase family.</text>
</comment>
<keyword evidence="9 11" id="KW-0030">Aminoacyl-tRNA synthetase</keyword>
<evidence type="ECO:0000256" key="5">
    <source>
        <dbReference type="ARBA" id="ARBA00022598"/>
    </source>
</evidence>
<organism evidence="13 14">
    <name type="scientific">Turicimonas muris</name>
    <dbReference type="NCBI Taxonomy" id="1796652"/>
    <lineage>
        <taxon>Bacteria</taxon>
        <taxon>Pseudomonadati</taxon>
        <taxon>Pseudomonadota</taxon>
        <taxon>Betaproteobacteria</taxon>
        <taxon>Burkholderiales</taxon>
        <taxon>Sutterellaceae</taxon>
        <taxon>Turicimonas</taxon>
    </lineage>
</organism>
<dbReference type="GO" id="GO:0005829">
    <property type="term" value="C:cytosol"/>
    <property type="evidence" value="ECO:0007669"/>
    <property type="project" value="TreeGrafter"/>
</dbReference>
<dbReference type="PROSITE" id="PS50861">
    <property type="entry name" value="AA_TRNA_LIGASE_II_GLYAB"/>
    <property type="match status" value="1"/>
</dbReference>
<dbReference type="NCBIfam" id="TIGR00211">
    <property type="entry name" value="glyS"/>
    <property type="match status" value="1"/>
</dbReference>
<evidence type="ECO:0000256" key="1">
    <source>
        <dbReference type="ARBA" id="ARBA00004496"/>
    </source>
</evidence>
<reference evidence="14" key="1">
    <citation type="submission" date="2017-05" db="EMBL/GenBank/DDBJ databases">
        <title>Improved OligoMM genomes.</title>
        <authorList>
            <person name="Garzetti D."/>
        </authorList>
    </citation>
    <scope>NUCLEOTIDE SEQUENCE [LARGE SCALE GENOMIC DNA]</scope>
    <source>
        <strain evidence="14">YL45</strain>
    </source>
</reference>
<proteinExistence type="inferred from homology"/>
<keyword evidence="4 11" id="KW-0963">Cytoplasm</keyword>
<evidence type="ECO:0000256" key="2">
    <source>
        <dbReference type="ARBA" id="ARBA00008226"/>
    </source>
</evidence>
<evidence type="ECO:0000256" key="3">
    <source>
        <dbReference type="ARBA" id="ARBA00011209"/>
    </source>
</evidence>
<dbReference type="GO" id="GO:0004814">
    <property type="term" value="F:arginine-tRNA ligase activity"/>
    <property type="evidence" value="ECO:0007669"/>
    <property type="project" value="InterPro"/>
</dbReference>
<comment type="catalytic activity">
    <reaction evidence="10 11">
        <text>tRNA(Gly) + glycine + ATP = glycyl-tRNA(Gly) + AMP + diphosphate</text>
        <dbReference type="Rhea" id="RHEA:16013"/>
        <dbReference type="Rhea" id="RHEA-COMP:9664"/>
        <dbReference type="Rhea" id="RHEA-COMP:9683"/>
        <dbReference type="ChEBI" id="CHEBI:30616"/>
        <dbReference type="ChEBI" id="CHEBI:33019"/>
        <dbReference type="ChEBI" id="CHEBI:57305"/>
        <dbReference type="ChEBI" id="CHEBI:78442"/>
        <dbReference type="ChEBI" id="CHEBI:78522"/>
        <dbReference type="ChEBI" id="CHEBI:456215"/>
        <dbReference type="EC" id="6.1.1.14"/>
    </reaction>
</comment>
<dbReference type="AlphaFoldDB" id="A0A227KFD0"/>
<evidence type="ECO:0000256" key="8">
    <source>
        <dbReference type="ARBA" id="ARBA00022917"/>
    </source>
</evidence>
<evidence type="ECO:0000256" key="4">
    <source>
        <dbReference type="ARBA" id="ARBA00022490"/>
    </source>
</evidence>
<keyword evidence="6 11" id="KW-0547">Nucleotide-binding</keyword>
<comment type="subunit">
    <text evidence="3 11">Tetramer of two alpha and two beta subunits.</text>
</comment>
<evidence type="ECO:0000256" key="6">
    <source>
        <dbReference type="ARBA" id="ARBA00022741"/>
    </source>
</evidence>
<keyword evidence="14" id="KW-1185">Reference proteome</keyword>
<name>A0A227KFD0_9BURK</name>
<dbReference type="GO" id="GO:0004820">
    <property type="term" value="F:glycine-tRNA ligase activity"/>
    <property type="evidence" value="ECO:0007669"/>
    <property type="project" value="UniProtKB-UniRule"/>
</dbReference>